<feature type="transmembrane region" description="Helical" evidence="1">
    <location>
        <begin position="76"/>
        <end position="95"/>
    </location>
</feature>
<keyword evidence="1" id="KW-0472">Membrane</keyword>
<dbReference type="InParanoid" id="A0A0D0D786"/>
<proteinExistence type="predicted"/>
<gene>
    <name evidence="2" type="ORF">PAXRUDRAFT_170948</name>
</gene>
<evidence type="ECO:0000313" key="3">
    <source>
        <dbReference type="Proteomes" id="UP000054538"/>
    </source>
</evidence>
<evidence type="ECO:0000256" key="1">
    <source>
        <dbReference type="SAM" id="Phobius"/>
    </source>
</evidence>
<protein>
    <submittedName>
        <fullName evidence="2">Unplaced genomic scaffold scaffold_2858, whole genome shotgun sequence</fullName>
    </submittedName>
</protein>
<keyword evidence="1" id="KW-1133">Transmembrane helix</keyword>
<organism evidence="2 3">
    <name type="scientific">Paxillus rubicundulus Ve08.2h10</name>
    <dbReference type="NCBI Taxonomy" id="930991"/>
    <lineage>
        <taxon>Eukaryota</taxon>
        <taxon>Fungi</taxon>
        <taxon>Dikarya</taxon>
        <taxon>Basidiomycota</taxon>
        <taxon>Agaricomycotina</taxon>
        <taxon>Agaricomycetes</taxon>
        <taxon>Agaricomycetidae</taxon>
        <taxon>Boletales</taxon>
        <taxon>Paxilineae</taxon>
        <taxon>Paxillaceae</taxon>
        <taxon>Paxillus</taxon>
    </lineage>
</organism>
<reference evidence="3" key="2">
    <citation type="submission" date="2015-01" db="EMBL/GenBank/DDBJ databases">
        <title>Evolutionary Origins and Diversification of the Mycorrhizal Mutualists.</title>
        <authorList>
            <consortium name="DOE Joint Genome Institute"/>
            <consortium name="Mycorrhizal Genomics Consortium"/>
            <person name="Kohler A."/>
            <person name="Kuo A."/>
            <person name="Nagy L.G."/>
            <person name="Floudas D."/>
            <person name="Copeland A."/>
            <person name="Barry K.W."/>
            <person name="Cichocki N."/>
            <person name="Veneault-Fourrey C."/>
            <person name="LaButti K."/>
            <person name="Lindquist E.A."/>
            <person name="Lipzen A."/>
            <person name="Lundell T."/>
            <person name="Morin E."/>
            <person name="Murat C."/>
            <person name="Riley R."/>
            <person name="Ohm R."/>
            <person name="Sun H."/>
            <person name="Tunlid A."/>
            <person name="Henrissat B."/>
            <person name="Grigoriev I.V."/>
            <person name="Hibbett D.S."/>
            <person name="Martin F."/>
        </authorList>
    </citation>
    <scope>NUCLEOTIDE SEQUENCE [LARGE SCALE GENOMIC DNA]</scope>
    <source>
        <strain evidence="3">Ve08.2h10</strain>
    </source>
</reference>
<dbReference type="Proteomes" id="UP000054538">
    <property type="component" value="Unassembled WGS sequence"/>
</dbReference>
<dbReference type="EMBL" id="KN827680">
    <property type="protein sequence ID" value="KIK76089.1"/>
    <property type="molecule type" value="Genomic_DNA"/>
</dbReference>
<feature type="non-terminal residue" evidence="2">
    <location>
        <position position="1"/>
    </location>
</feature>
<sequence length="192" mass="21413">ISLPLRLMQGLKVPPDLPLHLTDLIANYMLDRLRDYMDPDSAVAMSVPSPFIPVYAVHQADRFAEMLALIYNNPSGPFMLFASIVVLILPVVININTKWVQEVLNAHNYGMNEKWEADLLCWFNVLGIPPITAPTVLIDTAGVVILWSLLEVLSSHFQVGAYFSMAQAATDFSGLHVGGFESHQHHVDPQRH</sequence>
<accession>A0A0D0D786</accession>
<reference evidence="2 3" key="1">
    <citation type="submission" date="2014-04" db="EMBL/GenBank/DDBJ databases">
        <authorList>
            <consortium name="DOE Joint Genome Institute"/>
            <person name="Kuo A."/>
            <person name="Kohler A."/>
            <person name="Jargeat P."/>
            <person name="Nagy L.G."/>
            <person name="Floudas D."/>
            <person name="Copeland A."/>
            <person name="Barry K.W."/>
            <person name="Cichocki N."/>
            <person name="Veneault-Fourrey C."/>
            <person name="LaButti K."/>
            <person name="Lindquist E.A."/>
            <person name="Lipzen A."/>
            <person name="Lundell T."/>
            <person name="Morin E."/>
            <person name="Murat C."/>
            <person name="Sun H."/>
            <person name="Tunlid A."/>
            <person name="Henrissat B."/>
            <person name="Grigoriev I.V."/>
            <person name="Hibbett D.S."/>
            <person name="Martin F."/>
            <person name="Nordberg H.P."/>
            <person name="Cantor M.N."/>
            <person name="Hua S.X."/>
        </authorList>
    </citation>
    <scope>NUCLEOTIDE SEQUENCE [LARGE SCALE GENOMIC DNA]</scope>
    <source>
        <strain evidence="2 3">Ve08.2h10</strain>
    </source>
</reference>
<name>A0A0D0D786_9AGAM</name>
<dbReference type="HOGENOM" id="CLU_122217_0_0_1"/>
<evidence type="ECO:0000313" key="2">
    <source>
        <dbReference type="EMBL" id="KIK76089.1"/>
    </source>
</evidence>
<dbReference type="AlphaFoldDB" id="A0A0D0D786"/>
<keyword evidence="1" id="KW-0812">Transmembrane</keyword>
<keyword evidence="3" id="KW-1185">Reference proteome</keyword>